<evidence type="ECO:0000313" key="6">
    <source>
        <dbReference type="Proteomes" id="UP001225906"/>
    </source>
</evidence>
<dbReference type="PROSITE" id="PS00061">
    <property type="entry name" value="ADH_SHORT"/>
    <property type="match status" value="1"/>
</dbReference>
<dbReference type="PRINTS" id="PR00080">
    <property type="entry name" value="SDRFAMILY"/>
</dbReference>
<dbReference type="InterPro" id="IPR036291">
    <property type="entry name" value="NAD(P)-bd_dom_sf"/>
</dbReference>
<evidence type="ECO:0000256" key="2">
    <source>
        <dbReference type="ARBA" id="ARBA00023002"/>
    </source>
</evidence>
<dbReference type="Pfam" id="PF00106">
    <property type="entry name" value="adh_short"/>
    <property type="match status" value="1"/>
</dbReference>
<proteinExistence type="inferred from homology"/>
<evidence type="ECO:0000313" key="5">
    <source>
        <dbReference type="EMBL" id="MDP8566457.1"/>
    </source>
</evidence>
<evidence type="ECO:0000256" key="1">
    <source>
        <dbReference type="ARBA" id="ARBA00006484"/>
    </source>
</evidence>
<feature type="domain" description="Ketoreductase" evidence="4">
    <location>
        <begin position="6"/>
        <end position="216"/>
    </location>
</feature>
<reference evidence="6" key="1">
    <citation type="journal article" date="2019" name="Int. J. Syst. Evol. Microbiol.">
        <title>The Global Catalogue of Microorganisms (GCM) 10K type strain sequencing project: providing services to taxonomists for standard genome sequencing and annotation.</title>
        <authorList>
            <consortium name="The Broad Institute Genomics Platform"/>
            <consortium name="The Broad Institute Genome Sequencing Center for Infectious Disease"/>
            <person name="Wu L."/>
            <person name="Ma J."/>
        </authorList>
    </citation>
    <scope>NUCLEOTIDE SEQUENCE [LARGE SCALE GENOMIC DNA]</scope>
    <source>
        <strain evidence="6">VKM B-3159</strain>
    </source>
</reference>
<dbReference type="PANTHER" id="PTHR44196">
    <property type="entry name" value="DEHYDROGENASE/REDUCTASE SDR FAMILY MEMBER 7B"/>
    <property type="match status" value="1"/>
</dbReference>
<name>A0ABT9JPG2_9PROT</name>
<organism evidence="5 6">
    <name type="scientific">Methylophilus aquaticus</name>
    <dbReference type="NCBI Taxonomy" id="1971610"/>
    <lineage>
        <taxon>Bacteria</taxon>
        <taxon>Pseudomonadati</taxon>
        <taxon>Pseudomonadota</taxon>
        <taxon>Betaproteobacteria</taxon>
        <taxon>Nitrosomonadales</taxon>
        <taxon>Methylophilaceae</taxon>
        <taxon>Methylophilus</taxon>
    </lineage>
</organism>
<dbReference type="CDD" id="cd05233">
    <property type="entry name" value="SDR_c"/>
    <property type="match status" value="1"/>
</dbReference>
<dbReference type="InterPro" id="IPR002347">
    <property type="entry name" value="SDR_fam"/>
</dbReference>
<gene>
    <name evidence="5" type="ORF">Q9291_01220</name>
</gene>
<keyword evidence="6" id="KW-1185">Reference proteome</keyword>
<dbReference type="Gene3D" id="3.40.50.720">
    <property type="entry name" value="NAD(P)-binding Rossmann-like Domain"/>
    <property type="match status" value="1"/>
</dbReference>
<keyword evidence="2" id="KW-0560">Oxidoreductase</keyword>
<protein>
    <submittedName>
        <fullName evidence="5">SDR family oxidoreductase</fullName>
    </submittedName>
</protein>
<sequence length="263" mass="28494">MQLHNQHIVLTGATGGLGLALAHALQAKGAVLCLVGRDPKKLHALQQALSAKGGQAHYIVVDLTQAHMATQLVKQAVAVVGTVDMVINNAGVIDFTAFEQQTDEAIAQMIHTNVTATIQISRAFAAYFKQREHGRFVFIGSIFGSLGFPHFATYCASKFAVHGFSQALRRELADTPIGVTYVAPRAIATAMNDDRTNAMWKASGQAIDRPDDVASQVVRGLEREKQEIFIGQPQSFFAWMNGVAPRLVNLGLKQQASLAKRFL</sequence>
<dbReference type="PRINTS" id="PR00081">
    <property type="entry name" value="GDHRDH"/>
</dbReference>
<evidence type="ECO:0000259" key="4">
    <source>
        <dbReference type="SMART" id="SM00822"/>
    </source>
</evidence>
<dbReference type="SMART" id="SM00822">
    <property type="entry name" value="PKS_KR"/>
    <property type="match status" value="1"/>
</dbReference>
<comment type="caution">
    <text evidence="5">The sequence shown here is derived from an EMBL/GenBank/DDBJ whole genome shotgun (WGS) entry which is preliminary data.</text>
</comment>
<dbReference type="SUPFAM" id="SSF51735">
    <property type="entry name" value="NAD(P)-binding Rossmann-fold domains"/>
    <property type="match status" value="1"/>
</dbReference>
<dbReference type="EMBL" id="JAVCAP010000001">
    <property type="protein sequence ID" value="MDP8566457.1"/>
    <property type="molecule type" value="Genomic_DNA"/>
</dbReference>
<accession>A0ABT9JPG2</accession>
<dbReference type="NCBIfam" id="NF006565">
    <property type="entry name" value="PRK09072.1"/>
    <property type="match status" value="1"/>
</dbReference>
<dbReference type="PANTHER" id="PTHR44196:SF1">
    <property type="entry name" value="DEHYDROGENASE_REDUCTASE SDR FAMILY MEMBER 7B"/>
    <property type="match status" value="1"/>
</dbReference>
<evidence type="ECO:0000256" key="3">
    <source>
        <dbReference type="RuleBase" id="RU000363"/>
    </source>
</evidence>
<comment type="similarity">
    <text evidence="1 3">Belongs to the short-chain dehydrogenases/reductases (SDR) family.</text>
</comment>
<dbReference type="Proteomes" id="UP001225906">
    <property type="component" value="Unassembled WGS sequence"/>
</dbReference>
<dbReference type="RefSeq" id="WP_306388158.1">
    <property type="nucleotide sequence ID" value="NZ_JAVCAP010000001.1"/>
</dbReference>
<dbReference type="InterPro" id="IPR020904">
    <property type="entry name" value="Sc_DH/Rdtase_CS"/>
</dbReference>
<dbReference type="PIRSF" id="PIRSF000126">
    <property type="entry name" value="11-beta-HSD1"/>
    <property type="match status" value="1"/>
</dbReference>
<dbReference type="InterPro" id="IPR057326">
    <property type="entry name" value="KR_dom"/>
</dbReference>